<sequence>MRETRTALAAWHLQHSRPECLVSYFDPWQPVARQLDLLASRFGAVKALCDAERDSLATEDDALAQLRDSLAFHLLRACVWWQVDFSPRAVTGLSAPKFMEHAHRHTARHVDDETMLDVMTWQHYMHRADSGHIMVTGTDPLYRGNTTIVYGIDGHRGFRFGMQRPGQPLAWNDITHPDFIAASLNARALHCLIETECAAIGEWDQAREEHIQAARHHARHFHIVGQADPVARYARALEQFSRCQSRFGRFAFENIVNHMAFAVAHAAHEQGLSLAELLHQGDGHPVSPNMVDSLKRRAHAHVTTGTDPLRQAQYVAMLNRVETGFALSGGQ</sequence>
<comment type="caution">
    <text evidence="1">The sequence shown here is derived from an EMBL/GenBank/DDBJ whole genome shotgun (WGS) entry which is preliminary data.</text>
</comment>
<dbReference type="Proteomes" id="UP000248257">
    <property type="component" value="Unassembled WGS sequence"/>
</dbReference>
<proteinExistence type="predicted"/>
<dbReference type="RefSeq" id="WP_061274812.1">
    <property type="nucleotide sequence ID" value="NZ_CBCRXN010000054.1"/>
</dbReference>
<dbReference type="EMBL" id="NKUC01000025">
    <property type="protein sequence ID" value="PYD56325.1"/>
    <property type="molecule type" value="Genomic_DNA"/>
</dbReference>
<protein>
    <submittedName>
        <fullName evidence="1">Uncharacterized protein</fullName>
    </submittedName>
</protein>
<reference evidence="1 2" key="1">
    <citation type="submission" date="2017-07" db="EMBL/GenBank/DDBJ databases">
        <title>A draft genome sequence of Komagataeibacter xylinus LMG 1515.</title>
        <authorList>
            <person name="Skraban J."/>
            <person name="Cleenwerck I."/>
            <person name="Vandamme P."/>
            <person name="Trcek J."/>
        </authorList>
    </citation>
    <scope>NUCLEOTIDE SEQUENCE [LARGE SCALE GENOMIC DNA]</scope>
    <source>
        <strain evidence="1 2">LMG 1515</strain>
    </source>
</reference>
<gene>
    <name evidence="1" type="ORF">CFR75_11435</name>
</gene>
<organism evidence="1 2">
    <name type="scientific">Komagataeibacter xylinus</name>
    <name type="common">Gluconacetobacter xylinus</name>
    <dbReference type="NCBI Taxonomy" id="28448"/>
    <lineage>
        <taxon>Bacteria</taxon>
        <taxon>Pseudomonadati</taxon>
        <taxon>Pseudomonadota</taxon>
        <taxon>Alphaproteobacteria</taxon>
        <taxon>Acetobacterales</taxon>
        <taxon>Acetobacteraceae</taxon>
        <taxon>Komagataeibacter</taxon>
    </lineage>
</organism>
<accession>A0A318PJV7</accession>
<dbReference type="OrthoDB" id="7276657at2"/>
<evidence type="ECO:0000313" key="2">
    <source>
        <dbReference type="Proteomes" id="UP000248257"/>
    </source>
</evidence>
<name>A0A318PJV7_KOMXY</name>
<evidence type="ECO:0000313" key="1">
    <source>
        <dbReference type="EMBL" id="PYD56325.1"/>
    </source>
</evidence>
<dbReference type="AlphaFoldDB" id="A0A318PJV7"/>
<keyword evidence="2" id="KW-1185">Reference proteome</keyword>